<proteinExistence type="predicted"/>
<feature type="non-terminal residue" evidence="2">
    <location>
        <position position="61"/>
    </location>
</feature>
<comment type="caution">
    <text evidence="2">The sequence shown here is derived from an EMBL/GenBank/DDBJ whole genome shotgun (WGS) entry which is preliminary data.</text>
</comment>
<feature type="compositionally biased region" description="Basic residues" evidence="1">
    <location>
        <begin position="15"/>
        <end position="32"/>
    </location>
</feature>
<name>A0ABX1IS85_STRGB</name>
<dbReference type="Proteomes" id="UP000744032">
    <property type="component" value="Unassembled WGS sequence"/>
</dbReference>
<evidence type="ECO:0008006" key="4">
    <source>
        <dbReference type="Google" id="ProtNLM"/>
    </source>
</evidence>
<feature type="region of interest" description="Disordered" evidence="1">
    <location>
        <begin position="1"/>
        <end position="48"/>
    </location>
</feature>
<evidence type="ECO:0000313" key="2">
    <source>
        <dbReference type="EMBL" id="NKQ27880.1"/>
    </source>
</evidence>
<evidence type="ECO:0000256" key="1">
    <source>
        <dbReference type="SAM" id="MobiDB-lite"/>
    </source>
</evidence>
<accession>A0ABX1IS85</accession>
<organism evidence="2 3">
    <name type="scientific">Streptomyces galbus</name>
    <dbReference type="NCBI Taxonomy" id="33898"/>
    <lineage>
        <taxon>Bacteria</taxon>
        <taxon>Bacillati</taxon>
        <taxon>Actinomycetota</taxon>
        <taxon>Actinomycetes</taxon>
        <taxon>Kitasatosporales</taxon>
        <taxon>Streptomycetaceae</taxon>
        <taxon>Streptomyces</taxon>
    </lineage>
</organism>
<sequence length="61" mass="6557">MTGSSWVLTPVSGVRRARPGRPAPRRARRRRLPGLDAPATSPLPPPVSIVTAAYNEEPTIV</sequence>
<evidence type="ECO:0000313" key="3">
    <source>
        <dbReference type="Proteomes" id="UP000744032"/>
    </source>
</evidence>
<dbReference type="EMBL" id="JAAXMD010000334">
    <property type="protein sequence ID" value="NKQ27880.1"/>
    <property type="molecule type" value="Genomic_DNA"/>
</dbReference>
<protein>
    <recommendedName>
        <fullName evidence="4">Glycosyltransferase family 2 protein</fullName>
    </recommendedName>
</protein>
<dbReference type="RefSeq" id="WP_168375682.1">
    <property type="nucleotide sequence ID" value="NZ_JAAXMD010000334.1"/>
</dbReference>
<reference evidence="2 3" key="1">
    <citation type="submission" date="2020-04" db="EMBL/GenBank/DDBJ databases">
        <title>Genome sequence of Streptomyces galbus strain I339.</title>
        <authorList>
            <person name="Silva E.A.N."/>
            <person name="Merces M."/>
            <person name="Castelo Branco A.P.O.T."/>
            <person name="Vasconcelos P.C."/>
            <person name="Costa N.P."/>
            <person name="Marinho G.C.S."/>
            <person name="Oliveira C.J.B."/>
            <person name="Araujo D."/>
            <person name="Rodrigues Junior V.S."/>
            <person name="Almeida R."/>
            <person name="Silva Filho U.R."/>
            <person name="Andrade A.S.A."/>
            <person name="Cibulski S.P."/>
        </authorList>
    </citation>
    <scope>NUCLEOTIDE SEQUENCE [LARGE SCALE GENOMIC DNA]</scope>
    <source>
        <strain evidence="2 3">I339</strain>
    </source>
</reference>
<gene>
    <name evidence="2" type="ORF">HF200_26620</name>
</gene>
<keyword evidence="3" id="KW-1185">Reference proteome</keyword>